<keyword evidence="7 8" id="KW-0804">Transcription</keyword>
<dbReference type="GO" id="GO:0005524">
    <property type="term" value="F:ATP binding"/>
    <property type="evidence" value="ECO:0007669"/>
    <property type="project" value="UniProtKB-UniRule"/>
</dbReference>
<dbReference type="EMBL" id="VTRV01000062">
    <property type="protein sequence ID" value="TZF89921.1"/>
    <property type="molecule type" value="Genomic_DNA"/>
</dbReference>
<dbReference type="NCBIfam" id="TIGR00244">
    <property type="entry name" value="transcriptional regulator NrdR"/>
    <property type="match status" value="1"/>
</dbReference>
<comment type="caution">
    <text evidence="10">The sequence shown here is derived from an EMBL/GenBank/DDBJ whole genome shotgun (WGS) entry which is preliminary data.</text>
</comment>
<dbReference type="PROSITE" id="PS51161">
    <property type="entry name" value="ATP_CONE"/>
    <property type="match status" value="1"/>
</dbReference>
<name>A0A5D8Z586_9GAMM</name>
<comment type="function">
    <text evidence="8">Negatively regulates transcription of bacterial ribonucleotide reductase nrd genes and operons by binding to NrdR-boxes.</text>
</comment>
<evidence type="ECO:0000259" key="9">
    <source>
        <dbReference type="PROSITE" id="PS51161"/>
    </source>
</evidence>
<evidence type="ECO:0000313" key="10">
    <source>
        <dbReference type="EMBL" id="TZF89921.1"/>
    </source>
</evidence>
<evidence type="ECO:0000256" key="3">
    <source>
        <dbReference type="ARBA" id="ARBA00022771"/>
    </source>
</evidence>
<evidence type="ECO:0000256" key="1">
    <source>
        <dbReference type="ARBA" id="ARBA00022491"/>
    </source>
</evidence>
<protein>
    <recommendedName>
        <fullName evidence="8">Transcriptional repressor NrdR</fullName>
    </recommendedName>
</protein>
<dbReference type="InterPro" id="IPR005144">
    <property type="entry name" value="ATP-cone_dom"/>
</dbReference>
<dbReference type="GO" id="GO:0003677">
    <property type="term" value="F:DNA binding"/>
    <property type="evidence" value="ECO:0007669"/>
    <property type="project" value="UniProtKB-KW"/>
</dbReference>
<organism evidence="10 11">
    <name type="scientific">Cognatilysobacter lacus</name>
    <dbReference type="NCBI Taxonomy" id="1643323"/>
    <lineage>
        <taxon>Bacteria</taxon>
        <taxon>Pseudomonadati</taxon>
        <taxon>Pseudomonadota</taxon>
        <taxon>Gammaproteobacteria</taxon>
        <taxon>Lysobacterales</taxon>
        <taxon>Lysobacteraceae</taxon>
        <taxon>Cognatilysobacter</taxon>
    </lineage>
</organism>
<keyword evidence="8" id="KW-0862">Zinc</keyword>
<dbReference type="HAMAP" id="MF_00440">
    <property type="entry name" value="NrdR"/>
    <property type="match status" value="1"/>
</dbReference>
<proteinExistence type="inferred from homology"/>
<feature type="domain" description="ATP-cone" evidence="9">
    <location>
        <begin position="49"/>
        <end position="139"/>
    </location>
</feature>
<reference evidence="10 11" key="1">
    <citation type="submission" date="2019-08" db="EMBL/GenBank/DDBJ databases">
        <title>Draft genome sequence of Lysobacter sp. UKS-15.</title>
        <authorList>
            <person name="Im W.-T."/>
        </authorList>
    </citation>
    <scope>NUCLEOTIDE SEQUENCE [LARGE SCALE GENOMIC DNA]</scope>
    <source>
        <strain evidence="10 11">UKS-15</strain>
    </source>
</reference>
<dbReference type="PANTHER" id="PTHR30455">
    <property type="entry name" value="TRANSCRIPTIONAL REPRESSOR NRDR"/>
    <property type="match status" value="1"/>
</dbReference>
<evidence type="ECO:0000256" key="2">
    <source>
        <dbReference type="ARBA" id="ARBA00022741"/>
    </source>
</evidence>
<dbReference type="OrthoDB" id="9807461at2"/>
<evidence type="ECO:0000313" key="11">
    <source>
        <dbReference type="Proteomes" id="UP000323164"/>
    </source>
</evidence>
<dbReference type="GO" id="GO:0008270">
    <property type="term" value="F:zinc ion binding"/>
    <property type="evidence" value="ECO:0007669"/>
    <property type="project" value="UniProtKB-UniRule"/>
</dbReference>
<keyword evidence="4 8" id="KW-0067">ATP-binding</keyword>
<evidence type="ECO:0000256" key="5">
    <source>
        <dbReference type="ARBA" id="ARBA00023015"/>
    </source>
</evidence>
<dbReference type="PANTHER" id="PTHR30455:SF2">
    <property type="entry name" value="TRANSCRIPTIONAL REPRESSOR NRDR"/>
    <property type="match status" value="1"/>
</dbReference>
<evidence type="ECO:0000256" key="7">
    <source>
        <dbReference type="ARBA" id="ARBA00023163"/>
    </source>
</evidence>
<dbReference type="GO" id="GO:0045892">
    <property type="term" value="P:negative regulation of DNA-templated transcription"/>
    <property type="evidence" value="ECO:0007669"/>
    <property type="project" value="UniProtKB-UniRule"/>
</dbReference>
<dbReference type="Pfam" id="PF03477">
    <property type="entry name" value="ATP-cone"/>
    <property type="match status" value="1"/>
</dbReference>
<comment type="cofactor">
    <cofactor evidence="8">
        <name>Zn(2+)</name>
        <dbReference type="ChEBI" id="CHEBI:29105"/>
    </cofactor>
    <text evidence="8">Binds 1 zinc ion.</text>
</comment>
<dbReference type="AlphaFoldDB" id="A0A5D8Z586"/>
<dbReference type="InterPro" id="IPR055173">
    <property type="entry name" value="NrdR-like_N"/>
</dbReference>
<keyword evidence="5 8" id="KW-0805">Transcription regulation</keyword>
<accession>A0A5D8Z586</accession>
<keyword evidence="6 8" id="KW-0238">DNA-binding</keyword>
<keyword evidence="11" id="KW-1185">Reference proteome</keyword>
<keyword evidence="1 8" id="KW-0678">Repressor</keyword>
<keyword evidence="2 8" id="KW-0547">Nucleotide-binding</keyword>
<dbReference type="Pfam" id="PF22811">
    <property type="entry name" value="Zn_ribbon_NrdR"/>
    <property type="match status" value="1"/>
</dbReference>
<sequence>MHCPFCQHQDTRVIDSRVSEDGATIRRRRVCEACGERCSTLETIELKLPLIIKGDGRRESFDARKLRTGFDRALQKRPVPEEQIEAAVRSVVHQLRMTTEREVPSRRIGEFVMAELRKLDHVAYVRFASVYRAFEDVADFREELDRLERDVAPGEGQLRLLGEEEAKPEKGRRR</sequence>
<evidence type="ECO:0000256" key="4">
    <source>
        <dbReference type="ARBA" id="ARBA00022840"/>
    </source>
</evidence>
<dbReference type="RefSeq" id="WP_149352709.1">
    <property type="nucleotide sequence ID" value="NZ_VTRV01000062.1"/>
</dbReference>
<evidence type="ECO:0000256" key="6">
    <source>
        <dbReference type="ARBA" id="ARBA00023125"/>
    </source>
</evidence>
<gene>
    <name evidence="8 10" type="primary">nrdR</name>
    <name evidence="10" type="ORF">FW784_07370</name>
</gene>
<evidence type="ECO:0000256" key="8">
    <source>
        <dbReference type="HAMAP-Rule" id="MF_00440"/>
    </source>
</evidence>
<feature type="zinc finger region" evidence="8">
    <location>
        <begin position="3"/>
        <end position="34"/>
    </location>
</feature>
<keyword evidence="3 8" id="KW-0863">Zinc-finger</keyword>
<keyword evidence="8" id="KW-0479">Metal-binding</keyword>
<dbReference type="Proteomes" id="UP000323164">
    <property type="component" value="Unassembled WGS sequence"/>
</dbReference>
<comment type="similarity">
    <text evidence="8">Belongs to the NrdR family.</text>
</comment>
<dbReference type="InterPro" id="IPR003796">
    <property type="entry name" value="RNR_NrdR-like"/>
</dbReference>